<dbReference type="AlphaFoldDB" id="I3IGX2"/>
<evidence type="ECO:0000313" key="1">
    <source>
        <dbReference type="EMBL" id="GAB60967.1"/>
    </source>
</evidence>
<dbReference type="InterPro" id="IPR043519">
    <property type="entry name" value="NT_sf"/>
</dbReference>
<dbReference type="Proteomes" id="UP000002985">
    <property type="component" value="Unassembled WGS sequence"/>
</dbReference>
<protein>
    <submittedName>
        <fullName evidence="1">Uncharacterized protein</fullName>
    </submittedName>
</protein>
<gene>
    <name evidence="1" type="ORF">KSU1_B0110</name>
</gene>
<reference evidence="1 2" key="1">
    <citation type="journal article" date="2012" name="FEBS Lett.">
        <title>Anammox organism KSU-1 expresses a NirK-type copper-containing nitrite reductase instead of a NirS-type with cytochrome cd1.</title>
        <authorList>
            <person name="Hira D."/>
            <person name="Toh H."/>
            <person name="Migita C.T."/>
            <person name="Okubo H."/>
            <person name="Nishiyama T."/>
            <person name="Hattori M."/>
            <person name="Furukawa K."/>
            <person name="Fujii T."/>
        </authorList>
    </citation>
    <scope>NUCLEOTIDE SEQUENCE [LARGE SCALE GENOMIC DNA]</scope>
</reference>
<organism evidence="1 2">
    <name type="scientific">Candidatus Jettenia caeni</name>
    <dbReference type="NCBI Taxonomy" id="247490"/>
    <lineage>
        <taxon>Bacteria</taxon>
        <taxon>Pseudomonadati</taxon>
        <taxon>Planctomycetota</taxon>
        <taxon>Candidatus Brocadiia</taxon>
        <taxon>Candidatus Brocadiales</taxon>
        <taxon>Candidatus Brocadiaceae</taxon>
        <taxon>Candidatus Jettenia</taxon>
    </lineage>
</organism>
<dbReference type="eggNOG" id="COG4914">
    <property type="taxonomic scope" value="Bacteria"/>
</dbReference>
<dbReference type="SUPFAM" id="SSF81301">
    <property type="entry name" value="Nucleotidyltransferase"/>
    <property type="match status" value="1"/>
</dbReference>
<dbReference type="STRING" id="247490.KSU1_B0110"/>
<accession>I3IGX2</accession>
<proteinExistence type="predicted"/>
<comment type="caution">
    <text evidence="1">The sequence shown here is derived from an EMBL/GenBank/DDBJ whole genome shotgun (WGS) entry which is preliminary data.</text>
</comment>
<name>I3IGX2_9BACT</name>
<evidence type="ECO:0000313" key="2">
    <source>
        <dbReference type="Proteomes" id="UP000002985"/>
    </source>
</evidence>
<keyword evidence="2" id="KW-1185">Reference proteome</keyword>
<dbReference type="EMBL" id="BAFH01000002">
    <property type="protein sequence ID" value="GAB60967.1"/>
    <property type="molecule type" value="Genomic_DNA"/>
</dbReference>
<sequence length="112" mass="12796">MDILIEPSQNNAIKVIEALKEFGFNLSNLETKELMSPEVIIQLGRPPVRIDILTSITGVEWKEVWKNRKKGAFGESQISTYFIGKNQLIKNKIATGREQDLLDVKKLKKLKE</sequence>